<dbReference type="PANTHER" id="PTHR21716:SF4">
    <property type="entry name" value="TRANSMEMBRANE PROTEIN 245"/>
    <property type="match status" value="1"/>
</dbReference>
<evidence type="ECO:0000313" key="7">
    <source>
        <dbReference type="EMBL" id="XCB24358.1"/>
    </source>
</evidence>
<name>A0AAU7Z650_9BACT</name>
<feature type="transmembrane region" description="Helical" evidence="6">
    <location>
        <begin position="236"/>
        <end position="266"/>
    </location>
</feature>
<feature type="transmembrane region" description="Helical" evidence="6">
    <location>
        <begin position="306"/>
        <end position="333"/>
    </location>
</feature>
<protein>
    <submittedName>
        <fullName evidence="7">AI-2E family transporter</fullName>
    </submittedName>
</protein>
<reference evidence="7" key="1">
    <citation type="submission" date="2023-08" db="EMBL/GenBank/DDBJ databases">
        <authorList>
            <person name="Messyasz A."/>
            <person name="Mannisto M.K."/>
            <person name="Kerkhof L.J."/>
            <person name="Haggblom M."/>
        </authorList>
    </citation>
    <scope>NUCLEOTIDE SEQUENCE</scope>
    <source>
        <strain evidence="7">M8UP39</strain>
    </source>
</reference>
<keyword evidence="5 6" id="KW-0472">Membrane</keyword>
<dbReference type="EMBL" id="CP132938">
    <property type="protein sequence ID" value="XCB24358.1"/>
    <property type="molecule type" value="Genomic_DNA"/>
</dbReference>
<feature type="transmembrane region" description="Helical" evidence="6">
    <location>
        <begin position="61"/>
        <end position="85"/>
    </location>
</feature>
<evidence type="ECO:0000256" key="2">
    <source>
        <dbReference type="ARBA" id="ARBA00009773"/>
    </source>
</evidence>
<dbReference type="KEGG" id="tgi:RBB81_10635"/>
<feature type="transmembrane region" description="Helical" evidence="6">
    <location>
        <begin position="155"/>
        <end position="173"/>
    </location>
</feature>
<evidence type="ECO:0000256" key="5">
    <source>
        <dbReference type="ARBA" id="ARBA00023136"/>
    </source>
</evidence>
<comment type="similarity">
    <text evidence="2">Belongs to the autoinducer-2 exporter (AI-2E) (TC 2.A.86) family.</text>
</comment>
<dbReference type="Pfam" id="PF01594">
    <property type="entry name" value="AI-2E_transport"/>
    <property type="match status" value="1"/>
</dbReference>
<evidence type="ECO:0000256" key="6">
    <source>
        <dbReference type="SAM" id="Phobius"/>
    </source>
</evidence>
<evidence type="ECO:0000256" key="4">
    <source>
        <dbReference type="ARBA" id="ARBA00022989"/>
    </source>
</evidence>
<evidence type="ECO:0000256" key="1">
    <source>
        <dbReference type="ARBA" id="ARBA00004141"/>
    </source>
</evidence>
<reference evidence="7" key="2">
    <citation type="journal article" date="2024" name="Environ. Microbiol.">
        <title>Genome analysis and description of Tunturibacter gen. nov. expands the diversity of Terriglobia in tundra soils.</title>
        <authorList>
            <person name="Messyasz A."/>
            <person name="Mannisto M.K."/>
            <person name="Kerkhof L.J."/>
            <person name="Haggblom M.M."/>
        </authorList>
    </citation>
    <scope>NUCLEOTIDE SEQUENCE</scope>
    <source>
        <strain evidence="7">M8UP39</strain>
    </source>
</reference>
<comment type="subcellular location">
    <subcellularLocation>
        <location evidence="1">Membrane</location>
        <topology evidence="1">Multi-pass membrane protein</topology>
    </subcellularLocation>
</comment>
<feature type="transmembrane region" description="Helical" evidence="6">
    <location>
        <begin position="16"/>
        <end position="49"/>
    </location>
</feature>
<accession>A0AAU7Z650</accession>
<feature type="transmembrane region" description="Helical" evidence="6">
    <location>
        <begin position="209"/>
        <end position="230"/>
    </location>
</feature>
<sequence>MQEGRDDRELPPWRQITLYLLTLAILILCALILQPFFSAIVGAIVLAVVTEIPYNWLSTRILHRTTCATVALILVILAVIVPGFFLAQELGEQALKAIVSLRNPNAQNTITDYIGNHPALANRIEAFSASIDINNAARTTAAYVGSKAAMILGNSVHLITEMVVMLFLLFFLFRDRHLALAALRSIIPLREDETNELLERIDDTIYATFLGRLAIALVQGVLAGLAFWVLGVPGVILWSITLTAFAMIPAFGAFLVWGPIAIYLGLNGHWGKAALLAIWGGLIVSTIDNILYPILIGGHLRAHTAIILITILGGIAVFGPLGIILGPVIFTIASTLLDIWHARVSQIATQPDPLSSIHSL</sequence>
<organism evidence="7">
    <name type="scientific">Tunturiibacter gelidiferens</name>
    <dbReference type="NCBI Taxonomy" id="3069689"/>
    <lineage>
        <taxon>Bacteria</taxon>
        <taxon>Pseudomonadati</taxon>
        <taxon>Acidobacteriota</taxon>
        <taxon>Terriglobia</taxon>
        <taxon>Terriglobales</taxon>
        <taxon>Acidobacteriaceae</taxon>
        <taxon>Tunturiibacter</taxon>
    </lineage>
</organism>
<proteinExistence type="inferred from homology"/>
<keyword evidence="3 6" id="KW-0812">Transmembrane</keyword>
<dbReference type="PANTHER" id="PTHR21716">
    <property type="entry name" value="TRANSMEMBRANE PROTEIN"/>
    <property type="match status" value="1"/>
</dbReference>
<dbReference type="GO" id="GO:0016020">
    <property type="term" value="C:membrane"/>
    <property type="evidence" value="ECO:0007669"/>
    <property type="project" value="UniProtKB-SubCell"/>
</dbReference>
<keyword evidence="4 6" id="KW-1133">Transmembrane helix</keyword>
<gene>
    <name evidence="7" type="ORF">RBB81_10635</name>
</gene>
<feature type="transmembrane region" description="Helical" evidence="6">
    <location>
        <begin position="273"/>
        <end position="294"/>
    </location>
</feature>
<dbReference type="RefSeq" id="WP_353073678.1">
    <property type="nucleotide sequence ID" value="NZ_CP132938.1"/>
</dbReference>
<dbReference type="InterPro" id="IPR002549">
    <property type="entry name" value="AI-2E-like"/>
</dbReference>
<evidence type="ECO:0000256" key="3">
    <source>
        <dbReference type="ARBA" id="ARBA00022692"/>
    </source>
</evidence>
<dbReference type="AlphaFoldDB" id="A0AAU7Z650"/>